<feature type="region of interest" description="Disordered" evidence="1">
    <location>
        <begin position="20"/>
        <end position="39"/>
    </location>
</feature>
<reference evidence="2 3" key="1">
    <citation type="journal article" date="2018" name="Mol. Genet. Genomics">
        <title>The red deer Cervus elaphus genome CerEla1.0: sequencing, annotating, genes, and chromosomes.</title>
        <authorList>
            <person name="Bana N.A."/>
            <person name="Nyiri A."/>
            <person name="Nagy J."/>
            <person name="Frank K."/>
            <person name="Nagy T."/>
            <person name="Steger V."/>
            <person name="Schiller M."/>
            <person name="Lakatos P."/>
            <person name="Sugar L."/>
            <person name="Horn P."/>
            <person name="Barta E."/>
            <person name="Orosz L."/>
        </authorList>
    </citation>
    <scope>NUCLEOTIDE SEQUENCE [LARGE SCALE GENOMIC DNA]</scope>
    <source>
        <strain evidence="2">Hungarian</strain>
    </source>
</reference>
<accession>A0A212DIX6</accession>
<dbReference type="Proteomes" id="UP000242450">
    <property type="component" value="Chromosome 1"/>
</dbReference>
<keyword evidence="3" id="KW-1185">Reference proteome</keyword>
<evidence type="ECO:0000313" key="3">
    <source>
        <dbReference type="Proteomes" id="UP000242450"/>
    </source>
</evidence>
<protein>
    <submittedName>
        <fullName evidence="2">Uncharacterized protein</fullName>
    </submittedName>
</protein>
<organism evidence="2 3">
    <name type="scientific">Cervus elaphus hippelaphus</name>
    <name type="common">European red deer</name>
    <dbReference type="NCBI Taxonomy" id="46360"/>
    <lineage>
        <taxon>Eukaryota</taxon>
        <taxon>Metazoa</taxon>
        <taxon>Chordata</taxon>
        <taxon>Craniata</taxon>
        <taxon>Vertebrata</taxon>
        <taxon>Euteleostomi</taxon>
        <taxon>Mammalia</taxon>
        <taxon>Eutheria</taxon>
        <taxon>Laurasiatheria</taxon>
        <taxon>Artiodactyla</taxon>
        <taxon>Ruminantia</taxon>
        <taxon>Pecora</taxon>
        <taxon>Cervidae</taxon>
        <taxon>Cervinae</taxon>
        <taxon>Cervus</taxon>
    </lineage>
</organism>
<dbReference type="AlphaFoldDB" id="A0A212DIX6"/>
<evidence type="ECO:0000256" key="1">
    <source>
        <dbReference type="SAM" id="MobiDB-lite"/>
    </source>
</evidence>
<sequence>MLESILLKFEHMVKEGMEPLVPKSGSHHIQTHITPEACC</sequence>
<evidence type="ECO:0000313" key="2">
    <source>
        <dbReference type="EMBL" id="OWK18160.1"/>
    </source>
</evidence>
<proteinExistence type="predicted"/>
<comment type="caution">
    <text evidence="2">The sequence shown here is derived from an EMBL/GenBank/DDBJ whole genome shotgun (WGS) entry which is preliminary data.</text>
</comment>
<name>A0A212DIX6_CEREH</name>
<gene>
    <name evidence="2" type="ORF">Celaphus_00008857</name>
</gene>
<dbReference type="EMBL" id="MKHE01000001">
    <property type="protein sequence ID" value="OWK18160.1"/>
    <property type="molecule type" value="Genomic_DNA"/>
</dbReference>